<comment type="caution">
    <text evidence="1">The sequence shown here is derived from an EMBL/GenBank/DDBJ whole genome shotgun (WGS) entry which is preliminary data.</text>
</comment>
<organism evidence="1 2">
    <name type="scientific">Ameca splendens</name>
    <dbReference type="NCBI Taxonomy" id="208324"/>
    <lineage>
        <taxon>Eukaryota</taxon>
        <taxon>Metazoa</taxon>
        <taxon>Chordata</taxon>
        <taxon>Craniata</taxon>
        <taxon>Vertebrata</taxon>
        <taxon>Euteleostomi</taxon>
        <taxon>Actinopterygii</taxon>
        <taxon>Neopterygii</taxon>
        <taxon>Teleostei</taxon>
        <taxon>Neoteleostei</taxon>
        <taxon>Acanthomorphata</taxon>
        <taxon>Ovalentaria</taxon>
        <taxon>Atherinomorphae</taxon>
        <taxon>Cyprinodontiformes</taxon>
        <taxon>Goodeidae</taxon>
        <taxon>Ameca</taxon>
    </lineage>
</organism>
<evidence type="ECO:0000313" key="2">
    <source>
        <dbReference type="Proteomes" id="UP001469553"/>
    </source>
</evidence>
<proteinExistence type="predicted"/>
<keyword evidence="2" id="KW-1185">Reference proteome</keyword>
<accession>A0ABV0YIK4</accession>
<name>A0ABV0YIK4_9TELE</name>
<protein>
    <submittedName>
        <fullName evidence="1">Uncharacterized protein</fullName>
    </submittedName>
</protein>
<dbReference type="EMBL" id="JAHRIP010033067">
    <property type="protein sequence ID" value="MEQ2293524.1"/>
    <property type="molecule type" value="Genomic_DNA"/>
</dbReference>
<sequence>MLQAADRSPRCLQTLSRLSHVLSVNLHSSVKSTGRQWQICQSWCSLANVMCEPVSLHLPFCFAADTSEFPHCGTTKGYFHSKNNSNCYVVNQNKLCFIFRDFI</sequence>
<gene>
    <name evidence="1" type="ORF">AMECASPLE_034381</name>
</gene>
<evidence type="ECO:0000313" key="1">
    <source>
        <dbReference type="EMBL" id="MEQ2293524.1"/>
    </source>
</evidence>
<reference evidence="1 2" key="1">
    <citation type="submission" date="2021-06" db="EMBL/GenBank/DDBJ databases">
        <authorList>
            <person name="Palmer J.M."/>
        </authorList>
    </citation>
    <scope>NUCLEOTIDE SEQUENCE [LARGE SCALE GENOMIC DNA]</scope>
    <source>
        <strain evidence="1 2">AS_MEX2019</strain>
        <tissue evidence="1">Muscle</tissue>
    </source>
</reference>
<dbReference type="Proteomes" id="UP001469553">
    <property type="component" value="Unassembled WGS sequence"/>
</dbReference>